<evidence type="ECO:0000313" key="2">
    <source>
        <dbReference type="EnsemblMetazoa" id="AMIN005723-PA"/>
    </source>
</evidence>
<protein>
    <submittedName>
        <fullName evidence="2">Uncharacterized protein</fullName>
    </submittedName>
</protein>
<feature type="compositionally biased region" description="Low complexity" evidence="1">
    <location>
        <begin position="35"/>
        <end position="58"/>
    </location>
</feature>
<feature type="region of interest" description="Disordered" evidence="1">
    <location>
        <begin position="35"/>
        <end position="76"/>
    </location>
</feature>
<dbReference type="VEuPathDB" id="VectorBase:AMIN005723"/>
<evidence type="ECO:0000256" key="1">
    <source>
        <dbReference type="SAM" id="MobiDB-lite"/>
    </source>
</evidence>
<dbReference type="Proteomes" id="UP000075920">
    <property type="component" value="Unassembled WGS sequence"/>
</dbReference>
<reference evidence="2" key="2">
    <citation type="submission" date="2020-05" db="UniProtKB">
        <authorList>
            <consortium name="EnsemblMetazoa"/>
        </authorList>
    </citation>
    <scope>IDENTIFICATION</scope>
    <source>
        <strain evidence="2">MINIMUS1</strain>
    </source>
</reference>
<name>A0A182W5V7_9DIPT</name>
<feature type="compositionally biased region" description="Basic and acidic residues" evidence="1">
    <location>
        <begin position="60"/>
        <end position="76"/>
    </location>
</feature>
<organism evidence="2 3">
    <name type="scientific">Anopheles minimus</name>
    <dbReference type="NCBI Taxonomy" id="112268"/>
    <lineage>
        <taxon>Eukaryota</taxon>
        <taxon>Metazoa</taxon>
        <taxon>Ecdysozoa</taxon>
        <taxon>Arthropoda</taxon>
        <taxon>Hexapoda</taxon>
        <taxon>Insecta</taxon>
        <taxon>Pterygota</taxon>
        <taxon>Neoptera</taxon>
        <taxon>Endopterygota</taxon>
        <taxon>Diptera</taxon>
        <taxon>Nematocera</taxon>
        <taxon>Culicoidea</taxon>
        <taxon>Culicidae</taxon>
        <taxon>Anophelinae</taxon>
        <taxon>Anopheles</taxon>
    </lineage>
</organism>
<evidence type="ECO:0000313" key="3">
    <source>
        <dbReference type="Proteomes" id="UP000075920"/>
    </source>
</evidence>
<proteinExistence type="predicted"/>
<accession>A0A182W5V7</accession>
<sequence>MQFQLDCVQRLIRATMNSFAVSVLVLALGAISVSARTSSDSPSATAPRARPARSTVATDVKSDSWQTDRHDFKLNK</sequence>
<keyword evidence="3" id="KW-1185">Reference proteome</keyword>
<dbReference type="EnsemblMetazoa" id="AMIN005723-RA">
    <property type="protein sequence ID" value="AMIN005723-PA"/>
    <property type="gene ID" value="AMIN005723"/>
</dbReference>
<reference evidence="3" key="1">
    <citation type="submission" date="2013-03" db="EMBL/GenBank/DDBJ databases">
        <title>The Genome Sequence of Anopheles minimus MINIMUS1.</title>
        <authorList>
            <consortium name="The Broad Institute Genomics Platform"/>
            <person name="Neafsey D.E."/>
            <person name="Walton C."/>
            <person name="Walker B."/>
            <person name="Young S.K."/>
            <person name="Zeng Q."/>
            <person name="Gargeya S."/>
            <person name="Fitzgerald M."/>
            <person name="Haas B."/>
            <person name="Abouelleil A."/>
            <person name="Allen A.W."/>
            <person name="Alvarado L."/>
            <person name="Arachchi H.M."/>
            <person name="Berlin A.M."/>
            <person name="Chapman S.B."/>
            <person name="Gainer-Dewar J."/>
            <person name="Goldberg J."/>
            <person name="Griggs A."/>
            <person name="Gujja S."/>
            <person name="Hansen M."/>
            <person name="Howarth C."/>
            <person name="Imamovic A."/>
            <person name="Ireland A."/>
            <person name="Larimer J."/>
            <person name="McCowan C."/>
            <person name="Murphy C."/>
            <person name="Pearson M."/>
            <person name="Poon T.W."/>
            <person name="Priest M."/>
            <person name="Roberts A."/>
            <person name="Saif S."/>
            <person name="Shea T."/>
            <person name="Sisk P."/>
            <person name="Sykes S."/>
            <person name="Wortman J."/>
            <person name="Nusbaum C."/>
            <person name="Birren B."/>
        </authorList>
    </citation>
    <scope>NUCLEOTIDE SEQUENCE [LARGE SCALE GENOMIC DNA]</scope>
    <source>
        <strain evidence="3">MINIMUS1</strain>
    </source>
</reference>
<dbReference type="AlphaFoldDB" id="A0A182W5V7"/>